<dbReference type="InterPro" id="IPR041373">
    <property type="entry name" value="RT_RNaseH"/>
</dbReference>
<name>A0A5B6UXR0_9ROSI</name>
<evidence type="ECO:0000256" key="3">
    <source>
        <dbReference type="ARBA" id="ARBA00022722"/>
    </source>
</evidence>
<evidence type="ECO:0000259" key="7">
    <source>
        <dbReference type="Pfam" id="PF17917"/>
    </source>
</evidence>
<keyword evidence="10" id="KW-1185">Reference proteome</keyword>
<dbReference type="PANTHER" id="PTHR37984:SF5">
    <property type="entry name" value="PROTEIN NYNRIN-LIKE"/>
    <property type="match status" value="1"/>
</dbReference>
<keyword evidence="5" id="KW-0378">Hydrolase</keyword>
<proteinExistence type="predicted"/>
<dbReference type="OrthoDB" id="1738613at2759"/>
<accession>A0A5B6UXR0</accession>
<dbReference type="CDD" id="cd09274">
    <property type="entry name" value="RNase_HI_RT_Ty3"/>
    <property type="match status" value="1"/>
</dbReference>
<feature type="domain" description="Reverse transcriptase RNase H-like" evidence="7">
    <location>
        <begin position="43"/>
        <end position="117"/>
    </location>
</feature>
<dbReference type="Pfam" id="PF17917">
    <property type="entry name" value="RT_RNaseH"/>
    <property type="match status" value="1"/>
</dbReference>
<dbReference type="GO" id="GO:0003964">
    <property type="term" value="F:RNA-directed DNA polymerase activity"/>
    <property type="evidence" value="ECO:0007669"/>
    <property type="project" value="UniProtKB-KW"/>
</dbReference>
<dbReference type="PANTHER" id="PTHR37984">
    <property type="entry name" value="PROTEIN CBG26694"/>
    <property type="match status" value="1"/>
</dbReference>
<keyword evidence="4" id="KW-0255">Endonuclease</keyword>
<keyword evidence="1" id="KW-0808">Transferase</keyword>
<dbReference type="Pfam" id="PF17921">
    <property type="entry name" value="Integrase_H2C2"/>
    <property type="match status" value="1"/>
</dbReference>
<dbReference type="Gene3D" id="3.10.20.370">
    <property type="match status" value="1"/>
</dbReference>
<reference evidence="9" key="1">
    <citation type="submission" date="2019-08" db="EMBL/GenBank/DDBJ databases">
        <authorList>
            <person name="Liu F."/>
        </authorList>
    </citation>
    <scope>NUCLEOTIDE SEQUENCE [LARGE SCALE GENOMIC DNA]</scope>
    <source>
        <strain evidence="9">PA1801</strain>
        <tissue evidence="9">Leaf</tissue>
    </source>
</reference>
<evidence type="ECO:0000256" key="4">
    <source>
        <dbReference type="ARBA" id="ARBA00022759"/>
    </source>
</evidence>
<feature type="domain" description="Integrase zinc-binding" evidence="8">
    <location>
        <begin position="214"/>
        <end position="262"/>
    </location>
</feature>
<dbReference type="SUPFAM" id="SSF56672">
    <property type="entry name" value="DNA/RNA polymerases"/>
    <property type="match status" value="1"/>
</dbReference>
<protein>
    <submittedName>
        <fullName evidence="9">Integrase</fullName>
    </submittedName>
</protein>
<organism evidence="9 10">
    <name type="scientific">Gossypium australe</name>
    <dbReference type="NCBI Taxonomy" id="47621"/>
    <lineage>
        <taxon>Eukaryota</taxon>
        <taxon>Viridiplantae</taxon>
        <taxon>Streptophyta</taxon>
        <taxon>Embryophyta</taxon>
        <taxon>Tracheophyta</taxon>
        <taxon>Spermatophyta</taxon>
        <taxon>Magnoliopsida</taxon>
        <taxon>eudicotyledons</taxon>
        <taxon>Gunneridae</taxon>
        <taxon>Pentapetalae</taxon>
        <taxon>rosids</taxon>
        <taxon>malvids</taxon>
        <taxon>Malvales</taxon>
        <taxon>Malvaceae</taxon>
        <taxon>Malvoideae</taxon>
        <taxon>Gossypium</taxon>
    </lineage>
</organism>
<dbReference type="GO" id="GO:0004519">
    <property type="term" value="F:endonuclease activity"/>
    <property type="evidence" value="ECO:0007669"/>
    <property type="project" value="UniProtKB-KW"/>
</dbReference>
<dbReference type="InterPro" id="IPR043502">
    <property type="entry name" value="DNA/RNA_pol_sf"/>
</dbReference>
<dbReference type="Gene3D" id="1.10.340.70">
    <property type="match status" value="1"/>
</dbReference>
<sequence>MQFLGHVISANKIKVDLAKIRAVIEWNPPKNVTEVRSFLGLGRVIAYASRQLKPYEKNYPTHDLELAVVVLTLKLWRHYLYGEKCHIFSDHKSLKYLMTQRDLNLRQKRWLKLLKYYDIEYNPGKANFVTNALSRKTVTTLLFLRLKLTMYDARALLAKLVLKLTFFSQILKEQSKDTLGTQFKQKIMAGETTNFSVDKDDELRYRNRMVVPIKNKLREEIMREAHQGPFTLHPSSVKMYCDLRNLYWWPDMKREISEYVTSQKLG</sequence>
<dbReference type="Proteomes" id="UP000325315">
    <property type="component" value="Unassembled WGS sequence"/>
</dbReference>
<evidence type="ECO:0000256" key="5">
    <source>
        <dbReference type="ARBA" id="ARBA00022801"/>
    </source>
</evidence>
<dbReference type="InterPro" id="IPR050951">
    <property type="entry name" value="Retrovirus_Pol_polyprotein"/>
</dbReference>
<evidence type="ECO:0000313" key="9">
    <source>
        <dbReference type="EMBL" id="KAA3462158.1"/>
    </source>
</evidence>
<keyword evidence="2" id="KW-0548">Nucleotidyltransferase</keyword>
<evidence type="ECO:0000313" key="10">
    <source>
        <dbReference type="Proteomes" id="UP000325315"/>
    </source>
</evidence>
<evidence type="ECO:0000259" key="8">
    <source>
        <dbReference type="Pfam" id="PF17921"/>
    </source>
</evidence>
<evidence type="ECO:0000256" key="6">
    <source>
        <dbReference type="ARBA" id="ARBA00022918"/>
    </source>
</evidence>
<comment type="caution">
    <text evidence="9">The sequence shown here is derived from an EMBL/GenBank/DDBJ whole genome shotgun (WGS) entry which is preliminary data.</text>
</comment>
<dbReference type="EMBL" id="SMMG02000009">
    <property type="protein sequence ID" value="KAA3462158.1"/>
    <property type="molecule type" value="Genomic_DNA"/>
</dbReference>
<gene>
    <name evidence="9" type="ORF">EPI10_028672</name>
</gene>
<dbReference type="GO" id="GO:0016787">
    <property type="term" value="F:hydrolase activity"/>
    <property type="evidence" value="ECO:0007669"/>
    <property type="project" value="UniProtKB-KW"/>
</dbReference>
<keyword evidence="6" id="KW-0695">RNA-directed DNA polymerase</keyword>
<evidence type="ECO:0000256" key="1">
    <source>
        <dbReference type="ARBA" id="ARBA00022679"/>
    </source>
</evidence>
<dbReference type="AlphaFoldDB" id="A0A5B6UXR0"/>
<evidence type="ECO:0000256" key="2">
    <source>
        <dbReference type="ARBA" id="ARBA00022695"/>
    </source>
</evidence>
<keyword evidence="3" id="KW-0540">Nuclease</keyword>
<dbReference type="InterPro" id="IPR041588">
    <property type="entry name" value="Integrase_H2C2"/>
</dbReference>